<sequence>MSTHELTEDELNDDIDDDPPCVRAARNPDPAVISAILRHHSQLNSQIPDDMIPARRSSMLRGFSANTYISGAIHGYYTSPLVEAIRASLPGNIEILLQAGADPNGIPLDYLDEYSVRFIRGRDSKYDTYSFVACPPRSKVLAISSVVKPQISPLTQTEILRRRKGFSRFWTEPAFPTISFKSKPARTALEEAASKGDIAIFDQVRASNPDESWWTSGRIPSQLPDILTHSSLSVSSPIHEAIISTKNEMLEHLLAIGYSPNILPLAAPTCCIPPHIAAIGLCRPPNQVAYDILASDPHTDLALRTPIYSVHVLHFAAALLDISLLQRLCRHTATPLSSAGCTALGHTLLHVASLPLTDLHVNIFSQKVFESVHDVRTLDTKIWVPMDLHRRNPANRGILTSKNDNVPLPRTRSAEDKLDETRQHELILWLLDSGTQNLAAEDVYGNTIMHYLASAASVNVQLLNELRAMEGGENVWKERKNMMGHSPEELFQDGLGAEVEQWKDFWMS</sequence>
<dbReference type="InterPro" id="IPR036770">
    <property type="entry name" value="Ankyrin_rpt-contain_sf"/>
</dbReference>
<name>A0A8H7XY94_PSICU</name>
<dbReference type="SUPFAM" id="SSF48403">
    <property type="entry name" value="Ankyrin repeat"/>
    <property type="match status" value="1"/>
</dbReference>
<gene>
    <name evidence="1" type="ORF">JR316_006729</name>
</gene>
<dbReference type="EMBL" id="JAFIQS010000006">
    <property type="protein sequence ID" value="KAG5168136.1"/>
    <property type="molecule type" value="Genomic_DNA"/>
</dbReference>
<comment type="caution">
    <text evidence="1">The sequence shown here is derived from an EMBL/GenBank/DDBJ whole genome shotgun (WGS) entry which is preliminary data.</text>
</comment>
<dbReference type="InterPro" id="IPR002110">
    <property type="entry name" value="Ankyrin_rpt"/>
</dbReference>
<protein>
    <recommendedName>
        <fullName evidence="2">Ankyrin</fullName>
    </recommendedName>
</protein>
<evidence type="ECO:0008006" key="2">
    <source>
        <dbReference type="Google" id="ProtNLM"/>
    </source>
</evidence>
<evidence type="ECO:0000313" key="1">
    <source>
        <dbReference type="EMBL" id="KAG5168136.1"/>
    </source>
</evidence>
<dbReference type="Gene3D" id="1.25.40.20">
    <property type="entry name" value="Ankyrin repeat-containing domain"/>
    <property type="match status" value="1"/>
</dbReference>
<dbReference type="OrthoDB" id="2980193at2759"/>
<accession>A0A8H7XY94</accession>
<dbReference type="AlphaFoldDB" id="A0A8H7XY94"/>
<dbReference type="SMART" id="SM00248">
    <property type="entry name" value="ANK"/>
    <property type="match status" value="5"/>
</dbReference>
<reference evidence="1" key="1">
    <citation type="submission" date="2021-02" db="EMBL/GenBank/DDBJ databases">
        <title>Psilocybe cubensis genome.</title>
        <authorList>
            <person name="Mckernan K.J."/>
            <person name="Crawford S."/>
            <person name="Trippe A."/>
            <person name="Kane L.T."/>
            <person name="Mclaughlin S."/>
        </authorList>
    </citation>
    <scope>NUCLEOTIDE SEQUENCE [LARGE SCALE GENOMIC DNA]</scope>
    <source>
        <strain evidence="1">MGC-MH-2018</strain>
    </source>
</reference>
<proteinExistence type="predicted"/>
<organism evidence="1">
    <name type="scientific">Psilocybe cubensis</name>
    <name type="common">Psychedelic mushroom</name>
    <name type="synonym">Stropharia cubensis</name>
    <dbReference type="NCBI Taxonomy" id="181762"/>
    <lineage>
        <taxon>Eukaryota</taxon>
        <taxon>Fungi</taxon>
        <taxon>Dikarya</taxon>
        <taxon>Basidiomycota</taxon>
        <taxon>Agaricomycotina</taxon>
        <taxon>Agaricomycetes</taxon>
        <taxon>Agaricomycetidae</taxon>
        <taxon>Agaricales</taxon>
        <taxon>Agaricineae</taxon>
        <taxon>Strophariaceae</taxon>
        <taxon>Psilocybe</taxon>
    </lineage>
</organism>